<dbReference type="Proteomes" id="UP001229421">
    <property type="component" value="Unassembled WGS sequence"/>
</dbReference>
<protein>
    <submittedName>
        <fullName evidence="2">Uncharacterized protein</fullName>
    </submittedName>
</protein>
<evidence type="ECO:0000313" key="2">
    <source>
        <dbReference type="EMBL" id="KAK1439876.1"/>
    </source>
</evidence>
<feature type="transmembrane region" description="Helical" evidence="1">
    <location>
        <begin position="12"/>
        <end position="30"/>
    </location>
</feature>
<proteinExistence type="predicted"/>
<keyword evidence="3" id="KW-1185">Reference proteome</keyword>
<evidence type="ECO:0000256" key="1">
    <source>
        <dbReference type="SAM" id="Phobius"/>
    </source>
</evidence>
<dbReference type="AlphaFoldDB" id="A0AAD8PBQ9"/>
<keyword evidence="1" id="KW-0472">Membrane</keyword>
<organism evidence="2 3">
    <name type="scientific">Tagetes erecta</name>
    <name type="common">African marigold</name>
    <dbReference type="NCBI Taxonomy" id="13708"/>
    <lineage>
        <taxon>Eukaryota</taxon>
        <taxon>Viridiplantae</taxon>
        <taxon>Streptophyta</taxon>
        <taxon>Embryophyta</taxon>
        <taxon>Tracheophyta</taxon>
        <taxon>Spermatophyta</taxon>
        <taxon>Magnoliopsida</taxon>
        <taxon>eudicotyledons</taxon>
        <taxon>Gunneridae</taxon>
        <taxon>Pentapetalae</taxon>
        <taxon>asterids</taxon>
        <taxon>campanulids</taxon>
        <taxon>Asterales</taxon>
        <taxon>Asteraceae</taxon>
        <taxon>Asteroideae</taxon>
        <taxon>Heliantheae alliance</taxon>
        <taxon>Tageteae</taxon>
        <taxon>Tagetes</taxon>
    </lineage>
</organism>
<keyword evidence="1" id="KW-0812">Transmembrane</keyword>
<accession>A0AAD8PBQ9</accession>
<keyword evidence="1" id="KW-1133">Transmembrane helix</keyword>
<reference evidence="2" key="1">
    <citation type="journal article" date="2023" name="bioRxiv">
        <title>Improved chromosome-level genome assembly for marigold (Tagetes erecta).</title>
        <authorList>
            <person name="Jiang F."/>
            <person name="Yuan L."/>
            <person name="Wang S."/>
            <person name="Wang H."/>
            <person name="Xu D."/>
            <person name="Wang A."/>
            <person name="Fan W."/>
        </authorList>
    </citation>
    <scope>NUCLEOTIDE SEQUENCE</scope>
    <source>
        <strain evidence="2">WSJ</strain>
        <tissue evidence="2">Leaf</tissue>
    </source>
</reference>
<dbReference type="EMBL" id="JAUHHV010000001">
    <property type="protein sequence ID" value="KAK1439876.1"/>
    <property type="molecule type" value="Genomic_DNA"/>
</dbReference>
<evidence type="ECO:0000313" key="3">
    <source>
        <dbReference type="Proteomes" id="UP001229421"/>
    </source>
</evidence>
<name>A0AAD8PBQ9_TARER</name>
<gene>
    <name evidence="2" type="ORF">QVD17_05700</name>
</gene>
<sequence>MLINLVICCIQICVYIMSFLVHVLMSMAIITRYSQFTCAFELFSMKAAPFVVNASEKEIGRLCSIMSGRYGK</sequence>
<comment type="caution">
    <text evidence="2">The sequence shown here is derived from an EMBL/GenBank/DDBJ whole genome shotgun (WGS) entry which is preliminary data.</text>
</comment>